<organism evidence="2 3">
    <name type="scientific">Vespula pensylvanica</name>
    <name type="common">Western yellow jacket</name>
    <name type="synonym">Wasp</name>
    <dbReference type="NCBI Taxonomy" id="30213"/>
    <lineage>
        <taxon>Eukaryota</taxon>
        <taxon>Metazoa</taxon>
        <taxon>Ecdysozoa</taxon>
        <taxon>Arthropoda</taxon>
        <taxon>Hexapoda</taxon>
        <taxon>Insecta</taxon>
        <taxon>Pterygota</taxon>
        <taxon>Neoptera</taxon>
        <taxon>Endopterygota</taxon>
        <taxon>Hymenoptera</taxon>
        <taxon>Apocrita</taxon>
        <taxon>Aculeata</taxon>
        <taxon>Vespoidea</taxon>
        <taxon>Vespidae</taxon>
        <taxon>Vespinae</taxon>
        <taxon>Vespula</taxon>
    </lineage>
</organism>
<accession>A0A834UBP6</accession>
<feature type="compositionally biased region" description="Basic and acidic residues" evidence="1">
    <location>
        <begin position="133"/>
        <end position="149"/>
    </location>
</feature>
<evidence type="ECO:0000313" key="2">
    <source>
        <dbReference type="EMBL" id="KAF7429240.1"/>
    </source>
</evidence>
<evidence type="ECO:0000256" key="1">
    <source>
        <dbReference type="SAM" id="MobiDB-lite"/>
    </source>
</evidence>
<reference evidence="2" key="1">
    <citation type="journal article" date="2020" name="G3 (Bethesda)">
        <title>High-Quality Assemblies for Three Invasive Social Wasps from the &lt;i&gt;Vespula&lt;/i&gt; Genus.</title>
        <authorList>
            <person name="Harrop T.W.R."/>
            <person name="Guhlin J."/>
            <person name="McLaughlin G.M."/>
            <person name="Permina E."/>
            <person name="Stockwell P."/>
            <person name="Gilligan J."/>
            <person name="Le Lec M.F."/>
            <person name="Gruber M.A.M."/>
            <person name="Quinn O."/>
            <person name="Lovegrove M."/>
            <person name="Duncan E.J."/>
            <person name="Remnant E.J."/>
            <person name="Van Eeckhoven J."/>
            <person name="Graham B."/>
            <person name="Knapp R.A."/>
            <person name="Langford K.W."/>
            <person name="Kronenberg Z."/>
            <person name="Press M.O."/>
            <person name="Eacker S.M."/>
            <person name="Wilson-Rankin E.E."/>
            <person name="Purcell J."/>
            <person name="Lester P.J."/>
            <person name="Dearden P.K."/>
        </authorList>
    </citation>
    <scope>NUCLEOTIDE SEQUENCE</scope>
    <source>
        <strain evidence="2">Volc-1</strain>
    </source>
</reference>
<feature type="compositionally biased region" description="Acidic residues" evidence="1">
    <location>
        <begin position="113"/>
        <end position="132"/>
    </location>
</feature>
<feature type="region of interest" description="Disordered" evidence="1">
    <location>
        <begin position="103"/>
        <end position="149"/>
    </location>
</feature>
<proteinExistence type="predicted"/>
<sequence>MRADRNDIKSRVRFLHEESSRKKLSTFHGRSAYRPINGLVARECLLSVRRKIDEWTIEGEKRIRKRYDDAAGLAVADFKTPLSKEVRSTSVIVNVGLSVGQAFHDRRRTKDHEEDEKEKEEVEEEEKEEEDVKEGWRVKGGDSQGDKTFEYSRKVSLELTPASCPTEFEFNE</sequence>
<keyword evidence="3" id="KW-1185">Reference proteome</keyword>
<dbReference type="Proteomes" id="UP000600918">
    <property type="component" value="Unassembled WGS sequence"/>
</dbReference>
<dbReference type="AlphaFoldDB" id="A0A834UBP6"/>
<protein>
    <submittedName>
        <fullName evidence="2">Uncharacterized protein</fullName>
    </submittedName>
</protein>
<comment type="caution">
    <text evidence="2">The sequence shown here is derived from an EMBL/GenBank/DDBJ whole genome shotgun (WGS) entry which is preliminary data.</text>
</comment>
<name>A0A834UBP6_VESPE</name>
<gene>
    <name evidence="2" type="ORF">H0235_005638</name>
</gene>
<evidence type="ECO:0000313" key="3">
    <source>
        <dbReference type="Proteomes" id="UP000600918"/>
    </source>
</evidence>
<dbReference type="EMBL" id="JACSDY010000004">
    <property type="protein sequence ID" value="KAF7429240.1"/>
    <property type="molecule type" value="Genomic_DNA"/>
</dbReference>